<keyword evidence="3" id="KW-1185">Reference proteome</keyword>
<dbReference type="Proteomes" id="UP000499080">
    <property type="component" value="Unassembled WGS sequence"/>
</dbReference>
<dbReference type="AlphaFoldDB" id="A0A4Y2JIG1"/>
<dbReference type="EMBL" id="BGPR01003523">
    <property type="protein sequence ID" value="GBM89219.1"/>
    <property type="molecule type" value="Genomic_DNA"/>
</dbReference>
<dbReference type="InterPro" id="IPR012337">
    <property type="entry name" value="RNaseH-like_sf"/>
</dbReference>
<dbReference type="PROSITE" id="PS50879">
    <property type="entry name" value="RNASE_H_1"/>
    <property type="match status" value="1"/>
</dbReference>
<dbReference type="Gene3D" id="3.30.420.10">
    <property type="entry name" value="Ribonuclease H-like superfamily/Ribonuclease H"/>
    <property type="match status" value="1"/>
</dbReference>
<protein>
    <recommendedName>
        <fullName evidence="1">RNase H type-1 domain-containing protein</fullName>
    </recommendedName>
</protein>
<dbReference type="InterPro" id="IPR036397">
    <property type="entry name" value="RNaseH_sf"/>
</dbReference>
<proteinExistence type="predicted"/>
<evidence type="ECO:0000313" key="3">
    <source>
        <dbReference type="Proteomes" id="UP000499080"/>
    </source>
</evidence>
<feature type="domain" description="RNase H type-1" evidence="1">
    <location>
        <begin position="1"/>
        <end position="79"/>
    </location>
</feature>
<accession>A0A4Y2JIG1</accession>
<dbReference type="GO" id="GO:0004523">
    <property type="term" value="F:RNA-DNA hybrid ribonuclease activity"/>
    <property type="evidence" value="ECO:0007669"/>
    <property type="project" value="InterPro"/>
</dbReference>
<dbReference type="GO" id="GO:0003676">
    <property type="term" value="F:nucleic acid binding"/>
    <property type="evidence" value="ECO:0007669"/>
    <property type="project" value="InterPro"/>
</dbReference>
<dbReference type="InterPro" id="IPR002156">
    <property type="entry name" value="RNaseH_domain"/>
</dbReference>
<organism evidence="2 3">
    <name type="scientific">Araneus ventricosus</name>
    <name type="common">Orbweaver spider</name>
    <name type="synonym">Epeira ventricosa</name>
    <dbReference type="NCBI Taxonomy" id="182803"/>
    <lineage>
        <taxon>Eukaryota</taxon>
        <taxon>Metazoa</taxon>
        <taxon>Ecdysozoa</taxon>
        <taxon>Arthropoda</taxon>
        <taxon>Chelicerata</taxon>
        <taxon>Arachnida</taxon>
        <taxon>Araneae</taxon>
        <taxon>Araneomorphae</taxon>
        <taxon>Entelegynae</taxon>
        <taxon>Araneoidea</taxon>
        <taxon>Araneidae</taxon>
        <taxon>Araneus</taxon>
    </lineage>
</organism>
<name>A0A4Y2JIG1_ARAVE</name>
<reference evidence="2 3" key="1">
    <citation type="journal article" date="2019" name="Sci. Rep.">
        <title>Orb-weaving spider Araneus ventricosus genome elucidates the spidroin gene catalogue.</title>
        <authorList>
            <person name="Kono N."/>
            <person name="Nakamura H."/>
            <person name="Ohtoshi R."/>
            <person name="Moran D.A.P."/>
            <person name="Shinohara A."/>
            <person name="Yoshida Y."/>
            <person name="Fujiwara M."/>
            <person name="Mori M."/>
            <person name="Tomita M."/>
            <person name="Arakawa K."/>
        </authorList>
    </citation>
    <scope>NUCLEOTIDE SEQUENCE [LARGE SCALE GENOMIC DNA]</scope>
</reference>
<comment type="caution">
    <text evidence="2">The sequence shown here is derived from an EMBL/GenBank/DDBJ whole genome shotgun (WGS) entry which is preliminary data.</text>
</comment>
<gene>
    <name evidence="2" type="ORF">AVEN_117332_1</name>
</gene>
<evidence type="ECO:0000259" key="1">
    <source>
        <dbReference type="PROSITE" id="PS50879"/>
    </source>
</evidence>
<sequence length="220" mass="24858">MLAFNAAIEWVIPANEEVNIWSDSESCFQTLKSFHVKSKRRLGQITHLGKARIGLGWVKAQLGIKGNPTEDTLAKEAPMDGKPVNLPFPKLDSDHCYSVNSGSFPHWHFGIMTGLQNLFDVHRSAKPRSRCNAAVGTHLIFISLLHWIKGGTLNNFRPVTSYCQNPPLFLKYPFSDLFSSKTPVINQIDLKLSSIDKLLVVQFNRRYVSLDFLAKELYVK</sequence>
<dbReference type="SUPFAM" id="SSF53098">
    <property type="entry name" value="Ribonuclease H-like"/>
    <property type="match status" value="1"/>
</dbReference>
<evidence type="ECO:0000313" key="2">
    <source>
        <dbReference type="EMBL" id="GBM89219.1"/>
    </source>
</evidence>